<dbReference type="AlphaFoldDB" id="A0A6V8MK41"/>
<sequence>MDKKIYVSFLAAFFTIAALAVIGLLATPIAAPLAWALIIGIATLPHYNRILKHFPERPGKAAGLMVLIVTICFILPLAAFVTTIVVNASDWYHEAEQLVQEFARTGANTISHLPLVDRFTSITQKLGVDLKGMGAKAAAASSSFLLELATNTARSLADLLFTLAVALFILFFIYRDGERTVSAAIDRFASNPAAAHRYVNQIRSITTSVTVGTILTCCAQGVTAGLGYFVAGVPAPVLCGALTAVAALIPVVGTGVVWVPLAALIALNGAYLKAGLLALWCLLFVGLADNAIRPLAIGATGDIPVLAIVLGAICGVFSLGILGLILGPVIFAILISLCADLITPQRVAADDAASQDAR</sequence>
<accession>A0A6V8MK41</accession>
<feature type="transmembrane region" description="Helical" evidence="6">
    <location>
        <begin position="205"/>
        <end position="229"/>
    </location>
</feature>
<comment type="similarity">
    <text evidence="2">Belongs to the autoinducer-2 exporter (AI-2E) (TC 2.A.86) family.</text>
</comment>
<feature type="transmembrane region" description="Helical" evidence="6">
    <location>
        <begin position="241"/>
        <end position="267"/>
    </location>
</feature>
<feature type="transmembrane region" description="Helical" evidence="6">
    <location>
        <begin position="32"/>
        <end position="50"/>
    </location>
</feature>
<evidence type="ECO:0000256" key="2">
    <source>
        <dbReference type="ARBA" id="ARBA00009773"/>
    </source>
</evidence>
<evidence type="ECO:0000256" key="1">
    <source>
        <dbReference type="ARBA" id="ARBA00004141"/>
    </source>
</evidence>
<keyword evidence="8" id="KW-1185">Reference proteome</keyword>
<dbReference type="PANTHER" id="PTHR21716:SF4">
    <property type="entry name" value="TRANSMEMBRANE PROTEIN 245"/>
    <property type="match status" value="1"/>
</dbReference>
<keyword evidence="5 6" id="KW-0472">Membrane</keyword>
<dbReference type="Proteomes" id="UP000556026">
    <property type="component" value="Unassembled WGS sequence"/>
</dbReference>
<evidence type="ECO:0000256" key="6">
    <source>
        <dbReference type="SAM" id="Phobius"/>
    </source>
</evidence>
<comment type="caution">
    <text evidence="7">The sequence shown here is derived from an EMBL/GenBank/DDBJ whole genome shotgun (WGS) entry which is preliminary data.</text>
</comment>
<keyword evidence="3 6" id="KW-0812">Transmembrane</keyword>
<comment type="subcellular location">
    <subcellularLocation>
        <location evidence="1">Membrane</location>
        <topology evidence="1">Multi-pass membrane protein</topology>
    </subcellularLocation>
</comment>
<keyword evidence="4 6" id="KW-1133">Transmembrane helix</keyword>
<feature type="transmembrane region" description="Helical" evidence="6">
    <location>
        <begin position="274"/>
        <end position="292"/>
    </location>
</feature>
<protein>
    <submittedName>
        <fullName evidence="7">AI-2E family transporter</fullName>
    </submittedName>
</protein>
<evidence type="ECO:0000313" key="8">
    <source>
        <dbReference type="Proteomes" id="UP000556026"/>
    </source>
</evidence>
<organism evidence="7 8">
    <name type="scientific">Geomonas silvestris</name>
    <dbReference type="NCBI Taxonomy" id="2740184"/>
    <lineage>
        <taxon>Bacteria</taxon>
        <taxon>Pseudomonadati</taxon>
        <taxon>Thermodesulfobacteriota</taxon>
        <taxon>Desulfuromonadia</taxon>
        <taxon>Geobacterales</taxon>
        <taxon>Geobacteraceae</taxon>
        <taxon>Geomonas</taxon>
    </lineage>
</organism>
<dbReference type="GO" id="GO:0016020">
    <property type="term" value="C:membrane"/>
    <property type="evidence" value="ECO:0007669"/>
    <property type="project" value="UniProtKB-SubCell"/>
</dbReference>
<feature type="transmembrane region" description="Helical" evidence="6">
    <location>
        <begin position="7"/>
        <end position="26"/>
    </location>
</feature>
<evidence type="ECO:0000313" key="7">
    <source>
        <dbReference type="EMBL" id="GFO60069.1"/>
    </source>
</evidence>
<gene>
    <name evidence="7" type="ORF">GMST_23940</name>
</gene>
<proteinExistence type="inferred from homology"/>
<dbReference type="Pfam" id="PF01594">
    <property type="entry name" value="AI-2E_transport"/>
    <property type="match status" value="1"/>
</dbReference>
<dbReference type="PANTHER" id="PTHR21716">
    <property type="entry name" value="TRANSMEMBRANE PROTEIN"/>
    <property type="match status" value="1"/>
</dbReference>
<dbReference type="RefSeq" id="WP_183354880.1">
    <property type="nucleotide sequence ID" value="NZ_BLXX01000006.1"/>
</dbReference>
<evidence type="ECO:0000256" key="5">
    <source>
        <dbReference type="ARBA" id="ARBA00023136"/>
    </source>
</evidence>
<feature type="transmembrane region" description="Helical" evidence="6">
    <location>
        <begin position="62"/>
        <end position="86"/>
    </location>
</feature>
<evidence type="ECO:0000256" key="4">
    <source>
        <dbReference type="ARBA" id="ARBA00022989"/>
    </source>
</evidence>
<name>A0A6V8MK41_9BACT</name>
<reference evidence="8" key="1">
    <citation type="submission" date="2020-06" db="EMBL/GenBank/DDBJ databases">
        <title>Draft genomic sequence of Geomonas sp. Red330.</title>
        <authorList>
            <person name="Itoh H."/>
            <person name="Zhenxing X."/>
            <person name="Ushijima N."/>
            <person name="Masuda Y."/>
            <person name="Shiratori Y."/>
            <person name="Senoo K."/>
        </authorList>
    </citation>
    <scope>NUCLEOTIDE SEQUENCE [LARGE SCALE GENOMIC DNA]</scope>
    <source>
        <strain evidence="8">Red330</strain>
    </source>
</reference>
<dbReference type="EMBL" id="BLXX01000006">
    <property type="protein sequence ID" value="GFO60069.1"/>
    <property type="molecule type" value="Genomic_DNA"/>
</dbReference>
<dbReference type="InterPro" id="IPR002549">
    <property type="entry name" value="AI-2E-like"/>
</dbReference>
<feature type="transmembrane region" description="Helical" evidence="6">
    <location>
        <begin position="155"/>
        <end position="174"/>
    </location>
</feature>
<feature type="transmembrane region" description="Helical" evidence="6">
    <location>
        <begin position="304"/>
        <end position="337"/>
    </location>
</feature>
<evidence type="ECO:0000256" key="3">
    <source>
        <dbReference type="ARBA" id="ARBA00022692"/>
    </source>
</evidence>